<organism evidence="1 2">
    <name type="scientific">Candidatus Phytoplasma phoenicium</name>
    <dbReference type="NCBI Taxonomy" id="198422"/>
    <lineage>
        <taxon>Bacteria</taxon>
        <taxon>Bacillati</taxon>
        <taxon>Mycoplasmatota</taxon>
        <taxon>Mollicutes</taxon>
        <taxon>Acholeplasmatales</taxon>
        <taxon>Acholeplasmataceae</taxon>
        <taxon>Candidatus Phytoplasma</taxon>
        <taxon>16SrIX (Pigeon pea witches'-broom group)</taxon>
    </lineage>
</organism>
<sequence>MTKKGKEQLFQDLKIVQQNFQRANQIIWEAFQHLQEVFLLAQQIQNHTYEDTHFLRVKNFFLTRMEKDLFTTPINNFLKAYRRFDEKGHFEPILFTLQQTIEVFEESIQEEEEN</sequence>
<dbReference type="Proteomes" id="UP000238672">
    <property type="component" value="Unassembled WGS sequence"/>
</dbReference>
<comment type="caution">
    <text evidence="1">The sequence shown here is derived from an EMBL/GenBank/DDBJ whole genome shotgun (WGS) entry which is preliminary data.</text>
</comment>
<evidence type="ECO:0000313" key="1">
    <source>
        <dbReference type="EMBL" id="PQP79020.1"/>
    </source>
</evidence>
<proteinExistence type="predicted"/>
<reference evidence="1 2" key="1">
    <citation type="submission" date="2018-02" db="EMBL/GenBank/DDBJ databases">
        <title>Metagenomics reveals mixed infection of spiroplasma and phytoplasma in chicory.</title>
        <authorList>
            <person name="Polano C."/>
            <person name="Moruzzi S."/>
            <person name="Ermacora P."/>
            <person name="Ferrini F."/>
            <person name="Martini M."/>
            <person name="Firrao G."/>
        </authorList>
    </citation>
    <scope>NUCLEOTIDE SEQUENCE [LARGE SCALE GENOMIC DNA]</scope>
    <source>
        <strain evidence="1 2">ChiP</strain>
    </source>
</reference>
<evidence type="ECO:0000313" key="2">
    <source>
        <dbReference type="Proteomes" id="UP000238672"/>
    </source>
</evidence>
<dbReference type="AlphaFoldDB" id="A0A2S8NST3"/>
<name>A0A2S8NST3_9MOLU</name>
<accession>A0A2S8NST3</accession>
<dbReference type="EMBL" id="PUUG01000113">
    <property type="protein sequence ID" value="PQP79020.1"/>
    <property type="molecule type" value="Genomic_DNA"/>
</dbReference>
<protein>
    <recommendedName>
        <fullName evidence="3">HEPN domain-containing protein</fullName>
    </recommendedName>
</protein>
<keyword evidence="2" id="KW-1185">Reference proteome</keyword>
<evidence type="ECO:0008006" key="3">
    <source>
        <dbReference type="Google" id="ProtNLM"/>
    </source>
</evidence>
<gene>
    <name evidence="1" type="ORF">C6B37_02725</name>
</gene>